<keyword evidence="2" id="KW-1185">Reference proteome</keyword>
<evidence type="ECO:0000313" key="2">
    <source>
        <dbReference type="Proteomes" id="UP001341840"/>
    </source>
</evidence>
<dbReference type="Proteomes" id="UP001341840">
    <property type="component" value="Unassembled WGS sequence"/>
</dbReference>
<protein>
    <submittedName>
        <fullName evidence="1">Uncharacterized protein</fullName>
    </submittedName>
</protein>
<comment type="caution">
    <text evidence="1">The sequence shown here is derived from an EMBL/GenBank/DDBJ whole genome shotgun (WGS) entry which is preliminary data.</text>
</comment>
<proteinExistence type="predicted"/>
<reference evidence="1 2" key="1">
    <citation type="journal article" date="2023" name="Plants (Basel)">
        <title>Bridging the Gap: Combining Genomics and Transcriptomics Approaches to Understand Stylosanthes scabra, an Orphan Legume from the Brazilian Caatinga.</title>
        <authorList>
            <person name="Ferreira-Neto J.R.C."/>
            <person name="da Silva M.D."/>
            <person name="Binneck E."/>
            <person name="de Melo N.F."/>
            <person name="da Silva R.H."/>
            <person name="de Melo A.L.T.M."/>
            <person name="Pandolfi V."/>
            <person name="Bustamante F.O."/>
            <person name="Brasileiro-Vidal A.C."/>
            <person name="Benko-Iseppon A.M."/>
        </authorList>
    </citation>
    <scope>NUCLEOTIDE SEQUENCE [LARGE SCALE GENOMIC DNA]</scope>
    <source>
        <tissue evidence="1">Leaves</tissue>
    </source>
</reference>
<organism evidence="1 2">
    <name type="scientific">Stylosanthes scabra</name>
    <dbReference type="NCBI Taxonomy" id="79078"/>
    <lineage>
        <taxon>Eukaryota</taxon>
        <taxon>Viridiplantae</taxon>
        <taxon>Streptophyta</taxon>
        <taxon>Embryophyta</taxon>
        <taxon>Tracheophyta</taxon>
        <taxon>Spermatophyta</taxon>
        <taxon>Magnoliopsida</taxon>
        <taxon>eudicotyledons</taxon>
        <taxon>Gunneridae</taxon>
        <taxon>Pentapetalae</taxon>
        <taxon>rosids</taxon>
        <taxon>fabids</taxon>
        <taxon>Fabales</taxon>
        <taxon>Fabaceae</taxon>
        <taxon>Papilionoideae</taxon>
        <taxon>50 kb inversion clade</taxon>
        <taxon>dalbergioids sensu lato</taxon>
        <taxon>Dalbergieae</taxon>
        <taxon>Pterocarpus clade</taxon>
        <taxon>Stylosanthes</taxon>
    </lineage>
</organism>
<accession>A0ABU6S886</accession>
<sequence>MVNGAWVLDGATKDRVLVPTCISRLRVYMRWEPYGWIWPEGRYDERNDVEND</sequence>
<evidence type="ECO:0000313" key="1">
    <source>
        <dbReference type="EMBL" id="MED6132349.1"/>
    </source>
</evidence>
<gene>
    <name evidence="1" type="ORF">PIB30_018187</name>
</gene>
<dbReference type="EMBL" id="JASCZI010060469">
    <property type="protein sequence ID" value="MED6132349.1"/>
    <property type="molecule type" value="Genomic_DNA"/>
</dbReference>
<name>A0ABU6S886_9FABA</name>